<accession>U7V4K5</accession>
<keyword evidence="1" id="KW-1133">Transmembrane helix</keyword>
<protein>
    <submittedName>
        <fullName evidence="2">Uncharacterized protein</fullName>
    </submittedName>
</protein>
<evidence type="ECO:0000256" key="1">
    <source>
        <dbReference type="SAM" id="Phobius"/>
    </source>
</evidence>
<reference evidence="2 3" key="1">
    <citation type="submission" date="2013-08" db="EMBL/GenBank/DDBJ databases">
        <authorList>
            <person name="Weinstock G."/>
            <person name="Sodergren E."/>
            <person name="Wylie T."/>
            <person name="Fulton L."/>
            <person name="Fulton R."/>
            <person name="Fronick C."/>
            <person name="O'Laughlin M."/>
            <person name="Godfrey J."/>
            <person name="Miner T."/>
            <person name="Herter B."/>
            <person name="Appelbaum E."/>
            <person name="Cordes M."/>
            <person name="Lek S."/>
            <person name="Wollam A."/>
            <person name="Pepin K.H."/>
            <person name="Palsikar V.B."/>
            <person name="Mitreva M."/>
            <person name="Wilson R.K."/>
        </authorList>
    </citation>
    <scope>NUCLEOTIDE SEQUENCE [LARGE SCALE GENOMIC DNA]</scope>
    <source>
        <strain evidence="2 3">F0184</strain>
    </source>
</reference>
<keyword evidence="1" id="KW-0472">Membrane</keyword>
<evidence type="ECO:0000313" key="2">
    <source>
        <dbReference type="EMBL" id="ERT66495.1"/>
    </source>
</evidence>
<dbReference type="AlphaFoldDB" id="U7V4K5"/>
<keyword evidence="1" id="KW-0812">Transmembrane</keyword>
<dbReference type="Proteomes" id="UP000017174">
    <property type="component" value="Unassembled WGS sequence"/>
</dbReference>
<feature type="transmembrane region" description="Helical" evidence="1">
    <location>
        <begin position="17"/>
        <end position="36"/>
    </location>
</feature>
<comment type="caution">
    <text evidence="2">The sequence shown here is derived from an EMBL/GenBank/DDBJ whole genome shotgun (WGS) entry which is preliminary data.</text>
</comment>
<evidence type="ECO:0000313" key="3">
    <source>
        <dbReference type="Proteomes" id="UP000017174"/>
    </source>
</evidence>
<proteinExistence type="predicted"/>
<gene>
    <name evidence="2" type="ORF">HMPREF0742_01150</name>
</gene>
<name>U7V4K5_9MICC</name>
<sequence>MSAICKRVHLHKTCLNIHILPLFLNILKFSNYIYYLHRFTLTRKLHGLQGILTIILFFPESISA</sequence>
<dbReference type="HOGENOM" id="CLU_2865062_0_0_11"/>
<dbReference type="EMBL" id="AXZG01000035">
    <property type="protein sequence ID" value="ERT66495.1"/>
    <property type="molecule type" value="Genomic_DNA"/>
</dbReference>
<organism evidence="2 3">
    <name type="scientific">Rothia aeria F0184</name>
    <dbReference type="NCBI Taxonomy" id="888019"/>
    <lineage>
        <taxon>Bacteria</taxon>
        <taxon>Bacillati</taxon>
        <taxon>Actinomycetota</taxon>
        <taxon>Actinomycetes</taxon>
        <taxon>Micrococcales</taxon>
        <taxon>Micrococcaceae</taxon>
        <taxon>Rothia</taxon>
    </lineage>
</organism>